<sequence>MSKIFMGDMPNLMENILTYVKGDSESESLYSCALVSRHWCRMAIPILWENPFSFKLEKPTFISNYFSSLGEDEKFVLKECGINEEISQTLFNYARFLKVLDLSDIKYNVKQWIDVPKKSYTRIINLLIKIFVDSGATLHGVTIINLALDALLDVIQSQQLRRVEIRRATKLHGIISAL</sequence>
<reference evidence="2 3" key="1">
    <citation type="journal article" date="2019" name="Environ. Microbiol.">
        <title>At the nexus of three kingdoms: the genome of the mycorrhizal fungus Gigaspora margarita provides insights into plant, endobacterial and fungal interactions.</title>
        <authorList>
            <person name="Venice F."/>
            <person name="Ghignone S."/>
            <person name="Salvioli di Fossalunga A."/>
            <person name="Amselem J."/>
            <person name="Novero M."/>
            <person name="Xianan X."/>
            <person name="Sedzielewska Toro K."/>
            <person name="Morin E."/>
            <person name="Lipzen A."/>
            <person name="Grigoriev I.V."/>
            <person name="Henrissat B."/>
            <person name="Martin F.M."/>
            <person name="Bonfante P."/>
        </authorList>
    </citation>
    <scope>NUCLEOTIDE SEQUENCE [LARGE SCALE GENOMIC DNA]</scope>
    <source>
        <strain evidence="2 3">BEG34</strain>
    </source>
</reference>
<evidence type="ECO:0000313" key="3">
    <source>
        <dbReference type="Proteomes" id="UP000439903"/>
    </source>
</evidence>
<dbReference type="InterPro" id="IPR036047">
    <property type="entry name" value="F-box-like_dom_sf"/>
</dbReference>
<dbReference type="InterPro" id="IPR001810">
    <property type="entry name" value="F-box_dom"/>
</dbReference>
<keyword evidence="3" id="KW-1185">Reference proteome</keyword>
<dbReference type="SUPFAM" id="SSF81383">
    <property type="entry name" value="F-box domain"/>
    <property type="match status" value="1"/>
</dbReference>
<accession>A0A8H4A3Z8</accession>
<dbReference type="Pfam" id="PF12937">
    <property type="entry name" value="F-box-like"/>
    <property type="match status" value="1"/>
</dbReference>
<proteinExistence type="predicted"/>
<protein>
    <recommendedName>
        <fullName evidence="1">F-box domain-containing protein</fullName>
    </recommendedName>
</protein>
<dbReference type="AlphaFoldDB" id="A0A8H4A3Z8"/>
<comment type="caution">
    <text evidence="2">The sequence shown here is derived from an EMBL/GenBank/DDBJ whole genome shotgun (WGS) entry which is preliminary data.</text>
</comment>
<dbReference type="Proteomes" id="UP000439903">
    <property type="component" value="Unassembled WGS sequence"/>
</dbReference>
<organism evidence="2 3">
    <name type="scientific">Gigaspora margarita</name>
    <dbReference type="NCBI Taxonomy" id="4874"/>
    <lineage>
        <taxon>Eukaryota</taxon>
        <taxon>Fungi</taxon>
        <taxon>Fungi incertae sedis</taxon>
        <taxon>Mucoromycota</taxon>
        <taxon>Glomeromycotina</taxon>
        <taxon>Glomeromycetes</taxon>
        <taxon>Diversisporales</taxon>
        <taxon>Gigasporaceae</taxon>
        <taxon>Gigaspora</taxon>
    </lineage>
</organism>
<evidence type="ECO:0000313" key="2">
    <source>
        <dbReference type="EMBL" id="KAF0424071.1"/>
    </source>
</evidence>
<dbReference type="OrthoDB" id="2351154at2759"/>
<name>A0A8H4A3Z8_GIGMA</name>
<feature type="domain" description="F-box" evidence="1">
    <location>
        <begin position="26"/>
        <end position="52"/>
    </location>
</feature>
<gene>
    <name evidence="2" type="ORF">F8M41_006624</name>
</gene>
<dbReference type="EMBL" id="WTPW01001656">
    <property type="protein sequence ID" value="KAF0424071.1"/>
    <property type="molecule type" value="Genomic_DNA"/>
</dbReference>
<evidence type="ECO:0000259" key="1">
    <source>
        <dbReference type="Pfam" id="PF12937"/>
    </source>
</evidence>